<dbReference type="AlphaFoldDB" id="A0A7X2XX00"/>
<dbReference type="GO" id="GO:0000287">
    <property type="term" value="F:magnesium ion binding"/>
    <property type="evidence" value="ECO:0007669"/>
    <property type="project" value="UniProtKB-UniRule"/>
</dbReference>
<evidence type="ECO:0000256" key="2">
    <source>
        <dbReference type="ARBA" id="ARBA00022679"/>
    </source>
</evidence>
<organism evidence="8 9">
    <name type="scientific">Secundilactobacillus folii</name>
    <dbReference type="NCBI Taxonomy" id="2678357"/>
    <lineage>
        <taxon>Bacteria</taxon>
        <taxon>Bacillati</taxon>
        <taxon>Bacillota</taxon>
        <taxon>Bacilli</taxon>
        <taxon>Lactobacillales</taxon>
        <taxon>Lactobacillaceae</taxon>
        <taxon>Secundilactobacillus</taxon>
    </lineage>
</organism>
<keyword evidence="3 6" id="KW-0547">Nucleotide-binding</keyword>
<evidence type="ECO:0000256" key="7">
    <source>
        <dbReference type="RuleBase" id="RU003835"/>
    </source>
</evidence>
<comment type="similarity">
    <text evidence="1 6 7">Belongs to the acetokinase family.</text>
</comment>
<name>A0A7X2XX00_9LACO</name>
<accession>A0A7X2XX00</accession>
<dbReference type="EMBL" id="WNJO01000021">
    <property type="protein sequence ID" value="MTV83224.1"/>
    <property type="molecule type" value="Genomic_DNA"/>
</dbReference>
<keyword evidence="6" id="KW-0963">Cytoplasm</keyword>
<comment type="function">
    <text evidence="6">Catalyzes the formation of acetyl phosphate from acetate and ATP. Can also catalyze the reverse reaction.</text>
</comment>
<dbReference type="Gene3D" id="3.30.420.40">
    <property type="match status" value="2"/>
</dbReference>
<dbReference type="CDD" id="cd24010">
    <property type="entry name" value="ASKHA_NBD_AcK_PK"/>
    <property type="match status" value="1"/>
</dbReference>
<comment type="cofactor">
    <cofactor evidence="6">
        <name>Mg(2+)</name>
        <dbReference type="ChEBI" id="CHEBI:18420"/>
    </cofactor>
    <cofactor evidence="6">
        <name>Mn(2+)</name>
        <dbReference type="ChEBI" id="CHEBI:29035"/>
    </cofactor>
    <text evidence="6">Mg(2+). Can also accept Mn(2+).</text>
</comment>
<dbReference type="UniPathway" id="UPA00340">
    <property type="reaction ID" value="UER00458"/>
</dbReference>
<keyword evidence="5 6" id="KW-0067">ATP-binding</keyword>
<dbReference type="PRINTS" id="PR00471">
    <property type="entry name" value="ACETATEKNASE"/>
</dbReference>
<dbReference type="InterPro" id="IPR000890">
    <property type="entry name" value="Aliphatic_acid_kin_short-chain"/>
</dbReference>
<dbReference type="PROSITE" id="PS01076">
    <property type="entry name" value="ACETATE_KINASE_2"/>
    <property type="match status" value="1"/>
</dbReference>
<feature type="binding site" evidence="6">
    <location>
        <begin position="283"/>
        <end position="285"/>
    </location>
    <ligand>
        <name>ATP</name>
        <dbReference type="ChEBI" id="CHEBI:30616"/>
    </ligand>
</feature>
<proteinExistence type="inferred from homology"/>
<sequence length="397" mass="43961">MGKTLAVNAGSSTLKFKLFEVPSEEVITSGVIERIGLKDSIVTIKYGDGKKFENTQDVKDHEAAIHLMLDKLLELKILKSYDEITGIGHRIVAGGEFFTDSVLVDDDALKKIEDLAEYAPLHNPAEAMGIRAFKKILPDVPNVAVFDTSFHTTMPKVNYMYAIPYEYYEKYGARKYGAHGTSHRYVASRAAKMLGKPLEDLKLITMHIGAGASITAIKNGKSFDTSMGFTPLAGIMMATRSGDIDASLVTFLMEKLNIKDPNDMINILNKKSGLVGVSEYSADMRDLEKVQDHNDKAHLARDMYINRIVRYVGQYVAEMNGVDAIVFSAGVGENDIPIRQEVADKLSYFGIAVDPEKNNIRGVERDLSTADAKVKTLLIPTDEELMIVRDVERLAKK</sequence>
<dbReference type="Proteomes" id="UP000466388">
    <property type="component" value="Unassembled WGS sequence"/>
</dbReference>
<feature type="site" description="Transition state stabilizer" evidence="6">
    <location>
        <position position="179"/>
    </location>
</feature>
<evidence type="ECO:0000313" key="9">
    <source>
        <dbReference type="Proteomes" id="UP000466388"/>
    </source>
</evidence>
<comment type="subunit">
    <text evidence="6">Homodimer.</text>
</comment>
<keyword evidence="6" id="KW-0479">Metal-binding</keyword>
<feature type="binding site" evidence="6">
    <location>
        <begin position="330"/>
        <end position="334"/>
    </location>
    <ligand>
        <name>ATP</name>
        <dbReference type="ChEBI" id="CHEBI:30616"/>
    </ligand>
</feature>
<feature type="binding site" evidence="6">
    <location>
        <position position="15"/>
    </location>
    <ligand>
        <name>ATP</name>
        <dbReference type="ChEBI" id="CHEBI:30616"/>
    </ligand>
</feature>
<dbReference type="InterPro" id="IPR043129">
    <property type="entry name" value="ATPase_NBD"/>
</dbReference>
<evidence type="ECO:0000256" key="4">
    <source>
        <dbReference type="ARBA" id="ARBA00022777"/>
    </source>
</evidence>
<keyword evidence="2 6" id="KW-0808">Transferase</keyword>
<dbReference type="EC" id="2.7.2.1" evidence="6"/>
<dbReference type="PANTHER" id="PTHR21060:SF15">
    <property type="entry name" value="ACETATE KINASE-RELATED"/>
    <property type="match status" value="1"/>
</dbReference>
<evidence type="ECO:0000313" key="8">
    <source>
        <dbReference type="EMBL" id="MTV83224.1"/>
    </source>
</evidence>
<dbReference type="GO" id="GO:0008776">
    <property type="term" value="F:acetate kinase activity"/>
    <property type="evidence" value="ECO:0007669"/>
    <property type="project" value="UniProtKB-UniRule"/>
</dbReference>
<evidence type="ECO:0000256" key="6">
    <source>
        <dbReference type="HAMAP-Rule" id="MF_00020"/>
    </source>
</evidence>
<feature type="binding site" evidence="6">
    <location>
        <position position="8"/>
    </location>
    <ligand>
        <name>Mg(2+)</name>
        <dbReference type="ChEBI" id="CHEBI:18420"/>
    </ligand>
</feature>
<keyword evidence="4 6" id="KW-0418">Kinase</keyword>
<feature type="active site" description="Proton donor/acceptor" evidence="6">
    <location>
        <position position="147"/>
    </location>
</feature>
<keyword evidence="9" id="KW-1185">Reference proteome</keyword>
<comment type="caution">
    <text evidence="8">The sequence shown here is derived from an EMBL/GenBank/DDBJ whole genome shotgun (WGS) entry which is preliminary data.</text>
</comment>
<feature type="binding site" evidence="6">
    <location>
        <position position="383"/>
    </location>
    <ligand>
        <name>Mg(2+)</name>
        <dbReference type="ChEBI" id="CHEBI:18420"/>
    </ligand>
</feature>
<comment type="pathway">
    <text evidence="6">Metabolic intermediate biosynthesis; acetyl-CoA biosynthesis; acetyl-CoA from acetate: step 1/2.</text>
</comment>
<dbReference type="GO" id="GO:0005524">
    <property type="term" value="F:ATP binding"/>
    <property type="evidence" value="ECO:0007669"/>
    <property type="project" value="UniProtKB-KW"/>
</dbReference>
<evidence type="ECO:0000256" key="5">
    <source>
        <dbReference type="ARBA" id="ARBA00022840"/>
    </source>
</evidence>
<feature type="site" description="Transition state stabilizer" evidence="6">
    <location>
        <position position="240"/>
    </location>
</feature>
<dbReference type="GO" id="GO:0006085">
    <property type="term" value="P:acetyl-CoA biosynthetic process"/>
    <property type="evidence" value="ECO:0007669"/>
    <property type="project" value="UniProtKB-UniRule"/>
</dbReference>
<comment type="subcellular location">
    <subcellularLocation>
        <location evidence="6">Cytoplasm</location>
    </subcellularLocation>
</comment>
<dbReference type="HAMAP" id="MF_00020">
    <property type="entry name" value="Acetate_kinase"/>
    <property type="match status" value="1"/>
</dbReference>
<dbReference type="GO" id="GO:0005737">
    <property type="term" value="C:cytoplasm"/>
    <property type="evidence" value="ECO:0007669"/>
    <property type="project" value="UniProtKB-SubCell"/>
</dbReference>
<dbReference type="InterPro" id="IPR004372">
    <property type="entry name" value="Ac/propionate_kinase"/>
</dbReference>
<feature type="binding site" evidence="6">
    <location>
        <position position="90"/>
    </location>
    <ligand>
        <name>substrate</name>
    </ligand>
</feature>
<dbReference type="InterPro" id="IPR023865">
    <property type="entry name" value="Aliphatic_acid_kinase_CS"/>
</dbReference>
<protein>
    <recommendedName>
        <fullName evidence="6">Acetate kinase</fullName>
        <ecNumber evidence="6">2.7.2.1</ecNumber>
    </recommendedName>
    <alternativeName>
        <fullName evidence="6">Acetokinase</fullName>
    </alternativeName>
</protein>
<evidence type="ECO:0000256" key="1">
    <source>
        <dbReference type="ARBA" id="ARBA00008748"/>
    </source>
</evidence>
<dbReference type="Pfam" id="PF00871">
    <property type="entry name" value="Acetate_kinase"/>
    <property type="match status" value="1"/>
</dbReference>
<comment type="catalytic activity">
    <reaction evidence="6">
        <text>acetate + ATP = acetyl phosphate + ADP</text>
        <dbReference type="Rhea" id="RHEA:11352"/>
        <dbReference type="ChEBI" id="CHEBI:22191"/>
        <dbReference type="ChEBI" id="CHEBI:30089"/>
        <dbReference type="ChEBI" id="CHEBI:30616"/>
        <dbReference type="ChEBI" id="CHEBI:456216"/>
        <dbReference type="EC" id="2.7.2.1"/>
    </reaction>
</comment>
<reference evidence="8 9" key="1">
    <citation type="submission" date="2019-11" db="EMBL/GenBank/DDBJ databases">
        <title>Lactobacillus sp. nov. CRM56-3, isolated from fermented tea leaves.</title>
        <authorList>
            <person name="Phuengjayaem S."/>
            <person name="Tanasupawat S."/>
        </authorList>
    </citation>
    <scope>NUCLEOTIDE SEQUENCE [LARGE SCALE GENOMIC DNA]</scope>
    <source>
        <strain evidence="8 9">CRM56-3</strain>
    </source>
</reference>
<dbReference type="PIRSF" id="PIRSF000722">
    <property type="entry name" value="Acetate_prop_kin"/>
    <property type="match status" value="1"/>
</dbReference>
<dbReference type="RefSeq" id="WP_155432485.1">
    <property type="nucleotide sequence ID" value="NZ_WNJO01000021.1"/>
</dbReference>
<dbReference type="PANTHER" id="PTHR21060">
    <property type="entry name" value="ACETATE KINASE"/>
    <property type="match status" value="1"/>
</dbReference>
<dbReference type="GO" id="GO:0006083">
    <property type="term" value="P:acetate metabolic process"/>
    <property type="evidence" value="ECO:0007669"/>
    <property type="project" value="TreeGrafter"/>
</dbReference>
<dbReference type="PROSITE" id="PS01075">
    <property type="entry name" value="ACETATE_KINASE_1"/>
    <property type="match status" value="1"/>
</dbReference>
<keyword evidence="6" id="KW-0460">Magnesium</keyword>
<dbReference type="SUPFAM" id="SSF53067">
    <property type="entry name" value="Actin-like ATPase domain"/>
    <property type="match status" value="2"/>
</dbReference>
<evidence type="ECO:0000256" key="3">
    <source>
        <dbReference type="ARBA" id="ARBA00022741"/>
    </source>
</evidence>
<gene>
    <name evidence="6" type="primary">ackA</name>
    <name evidence="8" type="ORF">GM612_11400</name>
</gene>
<dbReference type="NCBIfam" id="TIGR00016">
    <property type="entry name" value="ackA"/>
    <property type="match status" value="1"/>
</dbReference>
<feature type="binding site" evidence="6">
    <location>
        <begin position="207"/>
        <end position="211"/>
    </location>
    <ligand>
        <name>ATP</name>
        <dbReference type="ChEBI" id="CHEBI:30616"/>
    </ligand>
</feature>